<feature type="domain" description="Protein kinase" evidence="10">
    <location>
        <begin position="529"/>
        <end position="794"/>
    </location>
</feature>
<evidence type="ECO:0000313" key="12">
    <source>
        <dbReference type="Proteomes" id="UP000095210"/>
    </source>
</evidence>
<evidence type="ECO:0000313" key="11">
    <source>
        <dbReference type="EMBL" id="AOS63689.1"/>
    </source>
</evidence>
<evidence type="ECO:0000256" key="1">
    <source>
        <dbReference type="ARBA" id="ARBA00004300"/>
    </source>
</evidence>
<dbReference type="GO" id="GO:0005524">
    <property type="term" value="F:ATP binding"/>
    <property type="evidence" value="ECO:0007669"/>
    <property type="project" value="UniProtKB-UniRule"/>
</dbReference>
<keyword evidence="7 9" id="KW-0067">ATP-binding</keyword>
<evidence type="ECO:0000256" key="4">
    <source>
        <dbReference type="ARBA" id="ARBA00022679"/>
    </source>
</evidence>
<gene>
    <name evidence="11" type="ORF">TL08_14380</name>
</gene>
<dbReference type="InterPro" id="IPR049832">
    <property type="entry name" value="BREX_PglW"/>
</dbReference>
<feature type="domain" description="Protein kinase" evidence="10">
    <location>
        <begin position="221"/>
        <end position="497"/>
    </location>
</feature>
<dbReference type="GO" id="GO:0000922">
    <property type="term" value="C:spindle pole"/>
    <property type="evidence" value="ECO:0007669"/>
    <property type="project" value="UniProtKB-SubCell"/>
</dbReference>
<dbReference type="PANTHER" id="PTHR43289:SF34">
    <property type="entry name" value="SERINE_THREONINE-PROTEIN KINASE YBDM-RELATED"/>
    <property type="match status" value="1"/>
</dbReference>
<dbReference type="InterPro" id="IPR017441">
    <property type="entry name" value="Protein_kinase_ATP_BS"/>
</dbReference>
<dbReference type="Pfam" id="PF00069">
    <property type="entry name" value="Pkinase"/>
    <property type="match status" value="1"/>
</dbReference>
<evidence type="ECO:0000256" key="9">
    <source>
        <dbReference type="PROSITE-ProRule" id="PRU10141"/>
    </source>
</evidence>
<dbReference type="Pfam" id="PF08378">
    <property type="entry name" value="NERD"/>
    <property type="match status" value="1"/>
</dbReference>
<evidence type="ECO:0000256" key="8">
    <source>
        <dbReference type="ARBA" id="ARBA00023212"/>
    </source>
</evidence>
<reference evidence="12" key="1">
    <citation type="submission" date="2016-03" db="EMBL/GenBank/DDBJ databases">
        <title>Complete genome sequence of the type strain Actinoalloteichus hymeniacidonis DSM 45092.</title>
        <authorList>
            <person name="Schaffert L."/>
            <person name="Albersmeier A."/>
            <person name="Winkler A."/>
            <person name="Kalinowski J."/>
            <person name="Zotchev S."/>
            <person name="Ruckert C."/>
        </authorList>
    </citation>
    <scope>NUCLEOTIDE SEQUENCE [LARGE SCALE GENOMIC DNA]</scope>
    <source>
        <strain evidence="12">HPA177(T) (DSM 45092(T))</strain>
    </source>
</reference>
<feature type="binding site" evidence="9">
    <location>
        <position position="565"/>
    </location>
    <ligand>
        <name>ATP</name>
        <dbReference type="ChEBI" id="CHEBI:30616"/>
    </ligand>
</feature>
<evidence type="ECO:0000256" key="7">
    <source>
        <dbReference type="ARBA" id="ARBA00022840"/>
    </source>
</evidence>
<dbReference type="Gene3D" id="1.10.510.10">
    <property type="entry name" value="Transferase(Phosphotransferase) domain 1"/>
    <property type="match status" value="2"/>
</dbReference>
<sequence length="1438" mass="158205">MASGGATPGPGRVRRWFQSRPSPYPWEQEGLDHVRRLMPDTEPFRGWATFSFTASSGRINECDLFVATPGGLYLVELKGHPGRVINSGDTWRFRDQGASFSSTLRNPLHLTDMKCKDLRSRLDWALRKRGHQTEKTPWIQPAIFLTAENLRSELDEVQAEHVYARSEESRLPEIWRDLLAKPPKHEKQRVQPQFSRLLPDLFQQIGISASTAHLRFGNDWTLEPAKLDAGNTWEDRLAQRSEPVKEEGRVRIYLTAQQAGDQQRQSVERAAKREYQVLQGIHHRGIAQAVQFADHGGSPAILFRHRHTDLRLDSYLDLFGESLSVETRLELVRQLAEAVQYAHQRSLYHRALSARSVYVSARDDGSQPVARIIDWQTAARDFDTTAGVSSMGNSMVSGEHLAHSSEVYLAPDFDTLYSDPIELDVFGLGALAYLLLTGSPPATARSVLLDRLGENQGLRPSAVADGVSDELDDLVFDATRPDPLDRLLSADDFLKRLDDAEKESVPDVVAAPDADPLEASAGQVVDGEWDVVRVLGSGATARALLVSRLDEFADGEPRPEYRVFKVALDEDKATQLRAEAEALTKVGGGVVVKLLNPVRHLAGRTVLELEFAGGADPGGRTLGEVIRDEGKLTYHNLERYGRDLFTALDALAAHGVWHRDIKPDNLGVFRRADRSTQLKLFDFSLAAVSDRDVKAGTRSYLDPFLGMPRRPEYDGHAERYAAAMTLHEMASGRLPEWGDGMAHPQHLDDETPIFAADLFDPDLREPLTAFFRTALHRDTDQRFENLKRMADAWWKVFQTADRTPPLTTPGTVEGDLEAELADDELEALRDAAAKNATRDTPLDAAGLSPRALSVASVFDVFTVGELLRVPAHQISKARGQGRRAKNELQRRYRQWSRKLGAEHERPRIEGASPTIDDLATLLTSLAAEQRRTKAAGAIPLLLGLPGENGVPESWLTQTEVAKRLGVTPAAISTKQRNAVGEWAADAHVTAVRDELVDLLTESGRVMTADELAAALRARRGSIEPDPARVRAMARAVVRAAVETEKAPVDDAEPRLNMLRRNEKVLIALETMPGSSDPDAAELADFAMHLGECADELVRTEPLPGRAVVLRDLRAITPPDGLAAQADTRLVELAAAMSRHAAASPRQELYPTDLDLVRALRISQAPAGVREVGITVEGLIAKVRARFPLLDLDEDITHVRLEESLNAAGFRLVFDTAKARFVPPAPDVSRSVSSSFTSIASTKQPSASAVAAQARLDSAVQRGGFVALTLRGVHLPGAAESIAAAFPVKPVHVDSLFLAAFRDLVKKYDEDWDTFRALDTEFGATGRLSPGFASFVEVAWDTVAEDLNGRDPKSVLFLHHASLLGRYYERGGRDLLTNLQNAARRADDRPHGLWLLCPGESASDTPRLEQHIVEVLGESERAVLDGTYLSRLAAGEGTA</sequence>
<dbReference type="SMART" id="SM00220">
    <property type="entry name" value="S_TKc"/>
    <property type="match status" value="1"/>
</dbReference>
<accession>A0AAC9MYQ3</accession>
<evidence type="ECO:0000256" key="6">
    <source>
        <dbReference type="ARBA" id="ARBA00022777"/>
    </source>
</evidence>
<keyword evidence="12" id="KW-1185">Reference proteome</keyword>
<keyword evidence="5 9" id="KW-0547">Nucleotide-binding</keyword>
<keyword evidence="6 11" id="KW-0418">Kinase</keyword>
<dbReference type="InterPro" id="IPR000719">
    <property type="entry name" value="Prot_kinase_dom"/>
</dbReference>
<keyword evidence="4" id="KW-0808">Transferase</keyword>
<dbReference type="PROSITE" id="PS00107">
    <property type="entry name" value="PROTEIN_KINASE_ATP"/>
    <property type="match status" value="1"/>
</dbReference>
<dbReference type="GO" id="GO:0004674">
    <property type="term" value="F:protein serine/threonine kinase activity"/>
    <property type="evidence" value="ECO:0007669"/>
    <property type="project" value="TreeGrafter"/>
</dbReference>
<comment type="subcellular location">
    <subcellularLocation>
        <location evidence="1">Cytoplasm</location>
        <location evidence="1">Cytoskeleton</location>
        <location evidence="1">Microtubule organizing center</location>
        <location evidence="1">Centrosome</location>
    </subcellularLocation>
    <subcellularLocation>
        <location evidence="2">Cytoplasm</location>
        <location evidence="2">Cytoskeleton</location>
        <location evidence="2">Spindle pole</location>
    </subcellularLocation>
</comment>
<protein>
    <submittedName>
        <fullName evidence="11">Nuclease-like protein,protein kinase family protein</fullName>
    </submittedName>
</protein>
<keyword evidence="8" id="KW-0206">Cytoskeleton</keyword>
<dbReference type="InterPro" id="IPR011528">
    <property type="entry name" value="NERD"/>
</dbReference>
<dbReference type="RefSeq" id="WP_236750859.1">
    <property type="nucleotide sequence ID" value="NZ_CP014859.1"/>
</dbReference>
<name>A0AAC9MYQ3_9PSEU</name>
<dbReference type="SUPFAM" id="SSF47789">
    <property type="entry name" value="C-terminal domain of RNA polymerase alpha subunit"/>
    <property type="match status" value="1"/>
</dbReference>
<dbReference type="NCBIfam" id="NF033442">
    <property type="entry name" value="BREX_PglW"/>
    <property type="match status" value="1"/>
</dbReference>
<dbReference type="SUPFAM" id="SSF56112">
    <property type="entry name" value="Protein kinase-like (PK-like)"/>
    <property type="match status" value="2"/>
</dbReference>
<evidence type="ECO:0000259" key="10">
    <source>
        <dbReference type="PROSITE" id="PS50011"/>
    </source>
</evidence>
<dbReference type="KEGG" id="ahm:TL08_14380"/>
<dbReference type="EMBL" id="CP014859">
    <property type="protein sequence ID" value="AOS63689.1"/>
    <property type="molecule type" value="Genomic_DNA"/>
</dbReference>
<proteinExistence type="inferred from homology"/>
<dbReference type="Proteomes" id="UP000095210">
    <property type="component" value="Chromosome"/>
</dbReference>
<dbReference type="InterPro" id="IPR001245">
    <property type="entry name" value="Ser-Thr/Tyr_kinase_cat_dom"/>
</dbReference>
<evidence type="ECO:0000256" key="5">
    <source>
        <dbReference type="ARBA" id="ARBA00022741"/>
    </source>
</evidence>
<dbReference type="PROSITE" id="PS50011">
    <property type="entry name" value="PROTEIN_KINASE_DOM"/>
    <property type="match status" value="2"/>
</dbReference>
<comment type="similarity">
    <text evidence="3">Belongs to the protein kinase superfamily. NEK Ser/Thr protein kinase family. NIMA subfamily.</text>
</comment>
<evidence type="ECO:0000256" key="2">
    <source>
        <dbReference type="ARBA" id="ARBA00004647"/>
    </source>
</evidence>
<dbReference type="InterPro" id="IPR011009">
    <property type="entry name" value="Kinase-like_dom_sf"/>
</dbReference>
<keyword evidence="8" id="KW-0963">Cytoplasm</keyword>
<evidence type="ECO:0000256" key="3">
    <source>
        <dbReference type="ARBA" id="ARBA00010886"/>
    </source>
</evidence>
<dbReference type="GO" id="GO:0005813">
    <property type="term" value="C:centrosome"/>
    <property type="evidence" value="ECO:0007669"/>
    <property type="project" value="UniProtKB-SubCell"/>
</dbReference>
<dbReference type="PANTHER" id="PTHR43289">
    <property type="entry name" value="MITOGEN-ACTIVATED PROTEIN KINASE KINASE KINASE 20-RELATED"/>
    <property type="match status" value="1"/>
</dbReference>
<dbReference type="Pfam" id="PF07714">
    <property type="entry name" value="PK_Tyr_Ser-Thr"/>
    <property type="match status" value="1"/>
</dbReference>
<organism evidence="11 12">
    <name type="scientific">Actinoalloteichus hymeniacidonis</name>
    <dbReference type="NCBI Taxonomy" id="340345"/>
    <lineage>
        <taxon>Bacteria</taxon>
        <taxon>Bacillati</taxon>
        <taxon>Actinomycetota</taxon>
        <taxon>Actinomycetes</taxon>
        <taxon>Pseudonocardiales</taxon>
        <taxon>Pseudonocardiaceae</taxon>
        <taxon>Actinoalloteichus</taxon>
    </lineage>
</organism>